<dbReference type="VEuPathDB" id="TrichDB:TRFO_04595"/>
<dbReference type="Gene3D" id="3.40.50.1820">
    <property type="entry name" value="alpha/beta hydrolase"/>
    <property type="match status" value="1"/>
</dbReference>
<dbReference type="EMBL" id="MLAK01000638">
    <property type="protein sequence ID" value="OHT09499.1"/>
    <property type="molecule type" value="Genomic_DNA"/>
</dbReference>
<gene>
    <name evidence="2" type="ORF">TRFO_04595</name>
</gene>
<dbReference type="OrthoDB" id="10249433at2759"/>
<protein>
    <submittedName>
        <fullName evidence="2">Clan SC, family S33, methylesterase-like serine peptidase</fullName>
    </submittedName>
</protein>
<reference evidence="2" key="1">
    <citation type="submission" date="2016-10" db="EMBL/GenBank/DDBJ databases">
        <authorList>
            <person name="Benchimol M."/>
            <person name="Almeida L.G."/>
            <person name="Vasconcelos A.T."/>
            <person name="Perreira-Neves A."/>
            <person name="Rosa I.A."/>
            <person name="Tasca T."/>
            <person name="Bogo M.R."/>
            <person name="de Souza W."/>
        </authorList>
    </citation>
    <scope>NUCLEOTIDE SEQUENCE [LARGE SCALE GENOMIC DNA]</scope>
    <source>
        <strain evidence="2">K</strain>
    </source>
</reference>
<proteinExistence type="predicted"/>
<evidence type="ECO:0000313" key="2">
    <source>
        <dbReference type="EMBL" id="OHT09499.1"/>
    </source>
</evidence>
<accession>A0A1J4KE83</accession>
<dbReference type="InterPro" id="IPR051044">
    <property type="entry name" value="MAG_DAG_Lipase"/>
</dbReference>
<name>A0A1J4KE83_9EUKA</name>
<evidence type="ECO:0000259" key="1">
    <source>
        <dbReference type="Pfam" id="PF12146"/>
    </source>
</evidence>
<dbReference type="SUPFAM" id="SSF53474">
    <property type="entry name" value="alpha/beta-Hydrolases"/>
    <property type="match status" value="1"/>
</dbReference>
<evidence type="ECO:0000313" key="3">
    <source>
        <dbReference type="Proteomes" id="UP000179807"/>
    </source>
</evidence>
<dbReference type="GeneID" id="94826699"/>
<dbReference type="InterPro" id="IPR022742">
    <property type="entry name" value="Hydrolase_4"/>
</dbReference>
<comment type="caution">
    <text evidence="2">The sequence shown here is derived from an EMBL/GenBank/DDBJ whole genome shotgun (WGS) entry which is preliminary data.</text>
</comment>
<organism evidence="2 3">
    <name type="scientific">Tritrichomonas foetus</name>
    <dbReference type="NCBI Taxonomy" id="1144522"/>
    <lineage>
        <taxon>Eukaryota</taxon>
        <taxon>Metamonada</taxon>
        <taxon>Parabasalia</taxon>
        <taxon>Tritrichomonadida</taxon>
        <taxon>Tritrichomonadidae</taxon>
        <taxon>Tritrichomonas</taxon>
    </lineage>
</organism>
<dbReference type="InterPro" id="IPR029058">
    <property type="entry name" value="AB_hydrolase_fold"/>
</dbReference>
<dbReference type="FunFam" id="3.40.50.1820:FF:000154">
    <property type="entry name" value="Alpha/beta hydrolase"/>
    <property type="match status" value="1"/>
</dbReference>
<dbReference type="Pfam" id="PF12146">
    <property type="entry name" value="Hydrolase_4"/>
    <property type="match status" value="1"/>
</dbReference>
<dbReference type="AlphaFoldDB" id="A0A1J4KE83"/>
<dbReference type="RefSeq" id="XP_068362635.1">
    <property type="nucleotide sequence ID" value="XM_068491995.1"/>
</dbReference>
<keyword evidence="3" id="KW-1185">Reference proteome</keyword>
<sequence length="316" mass="35856">MVNNCVNQSYINMSIPIDYSFDYDGENFTMELDGQDLIGCQWIPPSRQPKFIILFFHGLGAFLTVNRPYFPTILANDGAVFGTDHLGHGRSPGERGYVTDRDLFNEIRLLVKRAKAVFPDIPLFIYGHSLGGLTVLSFICSHPEECDVFDGVIIEAPWLYETVETEKSIAVWIVGLIGKYVLQSLPISTGEGFQGTSYPEKFIEKFMKSNLSHDYITPMLYASAVTMRKVVHNQYHRWPKRLPLLFMQGAMDGSVGVENNLEWAEKLRDLFPEKVKLAYHKDAEHAMLRGEDGELILKEVIDFITSNLSTVTMNSR</sequence>
<dbReference type="Proteomes" id="UP000179807">
    <property type="component" value="Unassembled WGS sequence"/>
</dbReference>
<dbReference type="PANTHER" id="PTHR11614">
    <property type="entry name" value="PHOSPHOLIPASE-RELATED"/>
    <property type="match status" value="1"/>
</dbReference>
<feature type="domain" description="Serine aminopeptidase S33" evidence="1">
    <location>
        <begin position="48"/>
        <end position="288"/>
    </location>
</feature>